<dbReference type="PANTHER" id="PTHR43540">
    <property type="entry name" value="PEROXYUREIDOACRYLATE/UREIDOACRYLATE AMIDOHYDROLASE-RELATED"/>
    <property type="match status" value="1"/>
</dbReference>
<dbReference type="AlphaFoldDB" id="A0A9P4HUG8"/>
<dbReference type="Gene3D" id="3.40.50.850">
    <property type="entry name" value="Isochorismatase-like"/>
    <property type="match status" value="1"/>
</dbReference>
<proteinExistence type="inferred from homology"/>
<dbReference type="GO" id="GO:0016787">
    <property type="term" value="F:hydrolase activity"/>
    <property type="evidence" value="ECO:0007669"/>
    <property type="project" value="UniProtKB-KW"/>
</dbReference>
<dbReference type="EMBL" id="ML978721">
    <property type="protein sequence ID" value="KAF2087067.1"/>
    <property type="molecule type" value="Genomic_DNA"/>
</dbReference>
<feature type="domain" description="Isochorismatase-like" evidence="3">
    <location>
        <begin position="29"/>
        <end position="136"/>
    </location>
</feature>
<evidence type="ECO:0000259" key="3">
    <source>
        <dbReference type="Pfam" id="PF00857"/>
    </source>
</evidence>
<dbReference type="InterPro" id="IPR050272">
    <property type="entry name" value="Isochorismatase-like_hydrls"/>
</dbReference>
<evidence type="ECO:0000313" key="5">
    <source>
        <dbReference type="Proteomes" id="UP000799776"/>
    </source>
</evidence>
<keyword evidence="2" id="KW-0378">Hydrolase</keyword>
<protein>
    <submittedName>
        <fullName evidence="4">Peroxyureidoacrylate/ureidoacrylate amidohydrolase RutB</fullName>
    </submittedName>
</protein>
<feature type="domain" description="Isochorismatase-like" evidence="3">
    <location>
        <begin position="157"/>
        <end position="241"/>
    </location>
</feature>
<evidence type="ECO:0000256" key="2">
    <source>
        <dbReference type="ARBA" id="ARBA00022801"/>
    </source>
</evidence>
<keyword evidence="5" id="KW-1185">Reference proteome</keyword>
<reference evidence="4" key="1">
    <citation type="journal article" date="2020" name="Stud. Mycol.">
        <title>101 Dothideomycetes genomes: a test case for predicting lifestyles and emergence of pathogens.</title>
        <authorList>
            <person name="Haridas S."/>
            <person name="Albert R."/>
            <person name="Binder M."/>
            <person name="Bloem J."/>
            <person name="Labutti K."/>
            <person name="Salamov A."/>
            <person name="Andreopoulos B."/>
            <person name="Baker S."/>
            <person name="Barry K."/>
            <person name="Bills G."/>
            <person name="Bluhm B."/>
            <person name="Cannon C."/>
            <person name="Castanera R."/>
            <person name="Culley D."/>
            <person name="Daum C."/>
            <person name="Ezra D."/>
            <person name="Gonzalez J."/>
            <person name="Henrissat B."/>
            <person name="Kuo A."/>
            <person name="Liang C."/>
            <person name="Lipzen A."/>
            <person name="Lutzoni F."/>
            <person name="Magnuson J."/>
            <person name="Mondo S."/>
            <person name="Nolan M."/>
            <person name="Ohm R."/>
            <person name="Pangilinan J."/>
            <person name="Park H.-J."/>
            <person name="Ramirez L."/>
            <person name="Alfaro M."/>
            <person name="Sun H."/>
            <person name="Tritt A."/>
            <person name="Yoshinaga Y."/>
            <person name="Zwiers L.-H."/>
            <person name="Turgeon B."/>
            <person name="Goodwin S."/>
            <person name="Spatafora J."/>
            <person name="Crous P."/>
            <person name="Grigoriev I."/>
        </authorList>
    </citation>
    <scope>NUCLEOTIDE SEQUENCE</scope>
    <source>
        <strain evidence="4">CBS 121410</strain>
    </source>
</reference>
<name>A0A9P4HUG8_9PEZI</name>
<dbReference type="Pfam" id="PF00857">
    <property type="entry name" value="Isochorismatase"/>
    <property type="match status" value="2"/>
</dbReference>
<comment type="similarity">
    <text evidence="1">Belongs to the isochorismatase family.</text>
</comment>
<dbReference type="SUPFAM" id="SSF52499">
    <property type="entry name" value="Isochorismatase-like hydrolases"/>
    <property type="match status" value="1"/>
</dbReference>
<dbReference type="InterPro" id="IPR036380">
    <property type="entry name" value="Isochorismatase-like_sf"/>
</dbReference>
<sequence length="262" mass="28218">MASLSKSNQIATTKPYPWPYDASFSKETTALVIIDMQLDFCSKGGYITQQGYDVSHTRAIIPALQIVLHNFRDAGWQVYHTREGHRPDLSTLSPRELYRSRNNTTNIGIGSPSPLGGRFLIRGSPGWDIIPELAPFPFSPTGLDPSGDINTVNYPLATPEPVIDKPSKSAFCFTDFALILRNRGIKNLVIGGVTTDVCVSSTAREATELGFDVLILADACAAVSKEAHDAVLETVSSEGGVFGAVGSWKDVITAIGMQVKAS</sequence>
<evidence type="ECO:0000256" key="1">
    <source>
        <dbReference type="ARBA" id="ARBA00006336"/>
    </source>
</evidence>
<organism evidence="4 5">
    <name type="scientific">Saccharata proteae CBS 121410</name>
    <dbReference type="NCBI Taxonomy" id="1314787"/>
    <lineage>
        <taxon>Eukaryota</taxon>
        <taxon>Fungi</taxon>
        <taxon>Dikarya</taxon>
        <taxon>Ascomycota</taxon>
        <taxon>Pezizomycotina</taxon>
        <taxon>Dothideomycetes</taxon>
        <taxon>Dothideomycetes incertae sedis</taxon>
        <taxon>Botryosphaeriales</taxon>
        <taxon>Saccharataceae</taxon>
        <taxon>Saccharata</taxon>
    </lineage>
</organism>
<evidence type="ECO:0000313" key="4">
    <source>
        <dbReference type="EMBL" id="KAF2087067.1"/>
    </source>
</evidence>
<dbReference type="InterPro" id="IPR000868">
    <property type="entry name" value="Isochorismatase-like_dom"/>
</dbReference>
<accession>A0A9P4HUG8</accession>
<dbReference type="OrthoDB" id="167809at2759"/>
<dbReference type="PANTHER" id="PTHR43540:SF9">
    <property type="entry name" value="FAMILY HYDROLASE, PUTATIVE (AFU_ORTHOLOGUE AFUA_2G08700)-RELATED"/>
    <property type="match status" value="1"/>
</dbReference>
<comment type="caution">
    <text evidence="4">The sequence shown here is derived from an EMBL/GenBank/DDBJ whole genome shotgun (WGS) entry which is preliminary data.</text>
</comment>
<gene>
    <name evidence="4" type="ORF">K490DRAFT_65935</name>
</gene>
<dbReference type="CDD" id="cd00431">
    <property type="entry name" value="cysteine_hydrolases"/>
    <property type="match status" value="1"/>
</dbReference>
<dbReference type="Proteomes" id="UP000799776">
    <property type="component" value="Unassembled WGS sequence"/>
</dbReference>